<dbReference type="Pfam" id="PF04357">
    <property type="entry name" value="TamB"/>
    <property type="match status" value="1"/>
</dbReference>
<dbReference type="GO" id="GO:0005886">
    <property type="term" value="C:plasma membrane"/>
    <property type="evidence" value="ECO:0007669"/>
    <property type="project" value="InterPro"/>
</dbReference>
<dbReference type="InterPro" id="IPR007452">
    <property type="entry name" value="TamB_C"/>
</dbReference>
<evidence type="ECO:0000256" key="3">
    <source>
        <dbReference type="ARBA" id="ARBA00022989"/>
    </source>
</evidence>
<dbReference type="EMBL" id="JRNU01000008">
    <property type="protein sequence ID" value="KGF52701.1"/>
    <property type="molecule type" value="Genomic_DNA"/>
</dbReference>
<dbReference type="Proteomes" id="UP000029614">
    <property type="component" value="Unassembled WGS sequence"/>
</dbReference>
<evidence type="ECO:0000256" key="5">
    <source>
        <dbReference type="SAM" id="Phobius"/>
    </source>
</evidence>
<keyword evidence="4 5" id="KW-0472">Membrane</keyword>
<organism evidence="7 8">
    <name type="scientific">Prevotella amnii DNF00058</name>
    <dbReference type="NCBI Taxonomy" id="1401066"/>
    <lineage>
        <taxon>Bacteria</taxon>
        <taxon>Pseudomonadati</taxon>
        <taxon>Bacteroidota</taxon>
        <taxon>Bacteroidia</taxon>
        <taxon>Bacteroidales</taxon>
        <taxon>Prevotellaceae</taxon>
        <taxon>Prevotella</taxon>
    </lineage>
</organism>
<accession>A0A096B178</accession>
<dbReference type="OrthoDB" id="680700at2"/>
<feature type="transmembrane region" description="Helical" evidence="5">
    <location>
        <begin position="7"/>
        <end position="28"/>
    </location>
</feature>
<keyword evidence="3 5" id="KW-1133">Transmembrane helix</keyword>
<reference evidence="7 8" key="1">
    <citation type="submission" date="2014-07" db="EMBL/GenBank/DDBJ databases">
        <authorList>
            <person name="McCorrison J."/>
            <person name="Sanka R."/>
            <person name="Torralba M."/>
            <person name="Gillis M."/>
            <person name="Haft D.H."/>
            <person name="Methe B."/>
            <person name="Sutton G."/>
            <person name="Nelson K.E."/>
        </authorList>
    </citation>
    <scope>NUCLEOTIDE SEQUENCE [LARGE SCALE GENOMIC DNA]</scope>
    <source>
        <strain evidence="7 8">DNF00058</strain>
    </source>
</reference>
<evidence type="ECO:0000256" key="4">
    <source>
        <dbReference type="ARBA" id="ARBA00023136"/>
    </source>
</evidence>
<dbReference type="GO" id="GO:0009306">
    <property type="term" value="P:protein secretion"/>
    <property type="evidence" value="ECO:0007669"/>
    <property type="project" value="InterPro"/>
</dbReference>
<feature type="domain" description="Translocation and assembly module TamB C-terminal" evidence="6">
    <location>
        <begin position="1008"/>
        <end position="1464"/>
    </location>
</feature>
<name>A0A096B178_9BACT</name>
<evidence type="ECO:0000256" key="1">
    <source>
        <dbReference type="ARBA" id="ARBA00004167"/>
    </source>
</evidence>
<evidence type="ECO:0000313" key="8">
    <source>
        <dbReference type="Proteomes" id="UP000029614"/>
    </source>
</evidence>
<sequence length="1480" mass="166617">MRKICVFFKWIIQTIIIVYIIIIVLLHLPVVQNVIGIGISKAISEKLGTHVKIDQIELGFLNRIVINNMIIYDQRNYKMLSAERLAFKVDVIPLIEKGCLSVSSVQLFGMKGIFYKPQKAPANYQFILDSLSSKDNSERSNFNLFIRNLIMRNCFLKYDRLGEPLRNYGFDLNHIRIENLSANLIINNIAHDTISAEVRSLSLKERSGFKLDRLGLKLFADSKHAELSKVNIVTPYSKLLGANINVYYCFEKGKLKKSSLRGKVKFNNAIISTSDVRLFVPALSHVNRRFSLSINSIYDANRIKLSKFSLSSCDRSLFVKAKGELRLSHSVPDIYLNKVSFGIDSSTLKSIDNIFKLKIPKTVIDLGNIYYQGSFTRTKQLLSIKGHLRNKVGEANINLKIKDRNFTLSIYSPLIRMYKIIGDARYGNLSIDMNLLGTTDLKNVGLNVTVPSFVYNNYSYKNISVKGLYANDSFDGKVRINDPNGTLSFKGVVSDIYKFISKKKKLNIKAKVIVKKVDLSAFHFTKILGSHIISFTSELKGSFSNLYDISGFFNFSNGTISSKDKVLSIKKIRINTENDKLIKNIDIESDYGEAHVSGSYNLSTLFQSFKNIIHAYLPSLVSERYIPMGKYNKIAFDVQLKNYDAIKEYIKLPLKLESPIAFNGKFNEKTKDIDFFFESKKVSFADTEMKNVDIRVGSKEGNLITTIKGEYNNVKKPHFYINTFARIGQDKISSIINCTTEGKIPFKSVINSDILFYNHGGSLATRVHFNPSNINIDTISLTLQPSDMIYYRKNLIINHFEISNKTQHIIVNGKTSGDPEDSLSVYLKDIEVPYILDLVNFHDVNFGGLASGTASVKSIFSHPIINTKLFVKDFTFQDGPMGELTAESTYDSKNEIAYINAKAVANNSSYTDIKGYVDLKNEYINLPIYAHNTKLYFMKSYCDSFMDNIEGSINGWCKVVGPLSHINLEGDLVANGRMSITPIGTTYTFENSHIKMLPNEIIFDKDTIRDVNNNIGVITGGLSHDYLSNFSYNVNIATKNLLCYNFPQQINKESFWGVVYGTGTCHIKGLSGETTLDVNLSPEPNSHIVYDASRASSLGENYFIRWNEVEKDSLMSKEKKLEVTNNRDTIGSGNNDVVFHNFNNLSDLNINFLFNTNPNLTMEVITDESTRDNLLLNGYGGIRATYYNKGSFQMYGNFFVDHGAYNITIENAIKKTFAFQPTSTIVFGGDPFNATLNLQGVYSLSSVSLSDLQIGQPLFSTNTKVNCLLNIKGTAGSPNVTFGINFPNLSDDAQQIVHSLLNSEEDLNQQVLYLLAIGRFYPQTSNNSLQNNAAQHRTSLAVQSLLSGTLSQQINTILSNVINSNNWNFGTNIATGNEGLNNAEYEGIFSGRLFNDRLLLNGELGYRDNVATNSSSFIGDFDLRYLLQKNGNVAFHFYNKNNDRYFARNSLTTQGIGIILKKDFTNLRDLFGLHNKNKKK</sequence>
<comment type="subcellular location">
    <subcellularLocation>
        <location evidence="1">Membrane</location>
        <topology evidence="1">Single-pass membrane protein</topology>
    </subcellularLocation>
</comment>
<evidence type="ECO:0000259" key="6">
    <source>
        <dbReference type="Pfam" id="PF04357"/>
    </source>
</evidence>
<evidence type="ECO:0000313" key="7">
    <source>
        <dbReference type="EMBL" id="KGF52701.1"/>
    </source>
</evidence>
<keyword evidence="8" id="KW-1185">Reference proteome</keyword>
<comment type="caution">
    <text evidence="7">The sequence shown here is derived from an EMBL/GenBank/DDBJ whole genome shotgun (WGS) entry which is preliminary data.</text>
</comment>
<keyword evidence="2 5" id="KW-0812">Transmembrane</keyword>
<proteinExistence type="predicted"/>
<protein>
    <recommendedName>
        <fullName evidence="6">Translocation and assembly module TamB C-terminal domain-containing protein</fullName>
    </recommendedName>
</protein>
<dbReference type="RefSeq" id="WP_036854319.1">
    <property type="nucleotide sequence ID" value="NZ_JRNU01000008.1"/>
</dbReference>
<evidence type="ECO:0000256" key="2">
    <source>
        <dbReference type="ARBA" id="ARBA00022692"/>
    </source>
</evidence>
<gene>
    <name evidence="7" type="ORF">HMPREF9302_02280</name>
</gene>